<feature type="non-terminal residue" evidence="1">
    <location>
        <position position="1"/>
    </location>
</feature>
<dbReference type="AlphaFoldDB" id="A0A6A5SLX0"/>
<reference evidence="1" key="1">
    <citation type="journal article" date="2020" name="Stud. Mycol.">
        <title>101 Dothideomycetes genomes: a test case for predicting lifestyles and emergence of pathogens.</title>
        <authorList>
            <person name="Haridas S."/>
            <person name="Albert R."/>
            <person name="Binder M."/>
            <person name="Bloem J."/>
            <person name="Labutti K."/>
            <person name="Salamov A."/>
            <person name="Andreopoulos B."/>
            <person name="Baker S."/>
            <person name="Barry K."/>
            <person name="Bills G."/>
            <person name="Bluhm B."/>
            <person name="Cannon C."/>
            <person name="Castanera R."/>
            <person name="Culley D."/>
            <person name="Daum C."/>
            <person name="Ezra D."/>
            <person name="Gonzalez J."/>
            <person name="Henrissat B."/>
            <person name="Kuo A."/>
            <person name="Liang C."/>
            <person name="Lipzen A."/>
            <person name="Lutzoni F."/>
            <person name="Magnuson J."/>
            <person name="Mondo S."/>
            <person name="Nolan M."/>
            <person name="Ohm R."/>
            <person name="Pangilinan J."/>
            <person name="Park H.-J."/>
            <person name="Ramirez L."/>
            <person name="Alfaro M."/>
            <person name="Sun H."/>
            <person name="Tritt A."/>
            <person name="Yoshinaga Y."/>
            <person name="Zwiers L.-H."/>
            <person name="Turgeon B."/>
            <person name="Goodwin S."/>
            <person name="Spatafora J."/>
            <person name="Crous P."/>
            <person name="Grigoriev I."/>
        </authorList>
    </citation>
    <scope>NUCLEOTIDE SEQUENCE</scope>
    <source>
        <strain evidence="1">CBS 161.51</strain>
    </source>
</reference>
<feature type="non-terminal residue" evidence="1">
    <location>
        <position position="70"/>
    </location>
</feature>
<dbReference type="EMBL" id="ML976059">
    <property type="protein sequence ID" value="KAF1940638.1"/>
    <property type="molecule type" value="Genomic_DNA"/>
</dbReference>
<protein>
    <submittedName>
        <fullName evidence="1">Uncharacterized protein</fullName>
    </submittedName>
</protein>
<dbReference type="Proteomes" id="UP000800038">
    <property type="component" value="Unassembled WGS sequence"/>
</dbReference>
<evidence type="ECO:0000313" key="1">
    <source>
        <dbReference type="EMBL" id="KAF1940638.1"/>
    </source>
</evidence>
<accession>A0A6A5SLX0</accession>
<gene>
    <name evidence="1" type="ORF">EJ02DRAFT_327532</name>
</gene>
<sequence>IRFARCEKARTVTPSWKGWYLVRGLNSSRLCKVISKFNLELSQESGFDYVKIHNFLAQIAQRDADIERFN</sequence>
<name>A0A6A5SLX0_9PLEO</name>
<keyword evidence="2" id="KW-1185">Reference proteome</keyword>
<proteinExistence type="predicted"/>
<evidence type="ECO:0000313" key="2">
    <source>
        <dbReference type="Proteomes" id="UP000800038"/>
    </source>
</evidence>
<organism evidence="1 2">
    <name type="scientific">Clathrospora elynae</name>
    <dbReference type="NCBI Taxonomy" id="706981"/>
    <lineage>
        <taxon>Eukaryota</taxon>
        <taxon>Fungi</taxon>
        <taxon>Dikarya</taxon>
        <taxon>Ascomycota</taxon>
        <taxon>Pezizomycotina</taxon>
        <taxon>Dothideomycetes</taxon>
        <taxon>Pleosporomycetidae</taxon>
        <taxon>Pleosporales</taxon>
        <taxon>Diademaceae</taxon>
        <taxon>Clathrospora</taxon>
    </lineage>
</organism>